<organism evidence="8 9">
    <name type="scientific">Paenisporosarcina macmurdoensis</name>
    <dbReference type="NCBI Taxonomy" id="212659"/>
    <lineage>
        <taxon>Bacteria</taxon>
        <taxon>Bacillati</taxon>
        <taxon>Bacillota</taxon>
        <taxon>Bacilli</taxon>
        <taxon>Bacillales</taxon>
        <taxon>Caryophanaceae</taxon>
        <taxon>Paenisporosarcina</taxon>
    </lineage>
</organism>
<evidence type="ECO:0000313" key="8">
    <source>
        <dbReference type="EMBL" id="MFC6038925.1"/>
    </source>
</evidence>
<proteinExistence type="inferred from homology"/>
<dbReference type="Pfam" id="PF06414">
    <property type="entry name" value="Zeta_toxin"/>
    <property type="match status" value="1"/>
</dbReference>
<dbReference type="PANTHER" id="PTHR39206:SF1">
    <property type="entry name" value="SLL8004 PROTEIN"/>
    <property type="match status" value="1"/>
</dbReference>
<feature type="domain" description="Zeta toxin" evidence="7">
    <location>
        <begin position="5"/>
        <end position="161"/>
    </location>
</feature>
<dbReference type="InterPro" id="IPR027417">
    <property type="entry name" value="P-loop_NTPase"/>
</dbReference>
<evidence type="ECO:0000256" key="1">
    <source>
        <dbReference type="ARBA" id="ARBA00009104"/>
    </source>
</evidence>
<name>A0ABW1L5Q0_9BACL</name>
<evidence type="ECO:0000256" key="3">
    <source>
        <dbReference type="ARBA" id="ARBA00022741"/>
    </source>
</evidence>
<evidence type="ECO:0000256" key="2">
    <source>
        <dbReference type="ARBA" id="ARBA00011963"/>
    </source>
</evidence>
<reference evidence="9" key="1">
    <citation type="journal article" date="2019" name="Int. J. Syst. Evol. Microbiol.">
        <title>The Global Catalogue of Microorganisms (GCM) 10K type strain sequencing project: providing services to taxonomists for standard genome sequencing and annotation.</title>
        <authorList>
            <consortium name="The Broad Institute Genomics Platform"/>
            <consortium name="The Broad Institute Genome Sequencing Center for Infectious Disease"/>
            <person name="Wu L."/>
            <person name="Ma J."/>
        </authorList>
    </citation>
    <scope>NUCLEOTIDE SEQUENCE [LARGE SCALE GENOMIC DNA]</scope>
    <source>
        <strain evidence="9">CCUG 54527</strain>
    </source>
</reference>
<dbReference type="SUPFAM" id="SSF52540">
    <property type="entry name" value="P-loop containing nucleoside triphosphate hydrolases"/>
    <property type="match status" value="1"/>
</dbReference>
<comment type="catalytic activity">
    <reaction evidence="6">
        <text>UDP-N-acetyl-alpha-D-glucosamine + ATP = UDP-N-acetyl-alpha-D-glucosamine 3'-phosphate + ADP + H(+)</text>
        <dbReference type="Rhea" id="RHEA:32671"/>
        <dbReference type="ChEBI" id="CHEBI:15378"/>
        <dbReference type="ChEBI" id="CHEBI:30616"/>
        <dbReference type="ChEBI" id="CHEBI:57705"/>
        <dbReference type="ChEBI" id="CHEBI:64353"/>
        <dbReference type="ChEBI" id="CHEBI:456216"/>
        <dbReference type="EC" id="2.7.1.176"/>
    </reaction>
</comment>
<dbReference type="Gene3D" id="3.40.50.300">
    <property type="entry name" value="P-loop containing nucleotide triphosphate hydrolases"/>
    <property type="match status" value="1"/>
</dbReference>
<evidence type="ECO:0000256" key="5">
    <source>
        <dbReference type="ARBA" id="ARBA00032897"/>
    </source>
</evidence>
<dbReference type="Proteomes" id="UP001596170">
    <property type="component" value="Unassembled WGS sequence"/>
</dbReference>
<keyword evidence="4" id="KW-0067">ATP-binding</keyword>
<sequence length="196" mass="22084">MTKVQNPLMYVFAGNNGSGKSTFRSLVIDKLGIEINIDPDAIARRLNPENPELKRLAAGKLVIKTVRECIKEEKSFSIETTLAGKNAINQMNQAKENGYEIIMFFLGLKEVSKNIERVALRVKNGGHHIPTEDILRRHTKSRDNLLQNLDLIDNLLVVDNSNLDGELILETSQGNISFQSNHIPQWVTPIIEKLQE</sequence>
<dbReference type="PANTHER" id="PTHR39206">
    <property type="entry name" value="SLL8004 PROTEIN"/>
    <property type="match status" value="1"/>
</dbReference>
<evidence type="ECO:0000256" key="4">
    <source>
        <dbReference type="ARBA" id="ARBA00022840"/>
    </source>
</evidence>
<protein>
    <recommendedName>
        <fullName evidence="5">UDP-N-acetylglucosamine kinase</fullName>
        <ecNumber evidence="2">2.7.1.176</ecNumber>
    </recommendedName>
    <alternativeName>
        <fullName evidence="5">UDP-N-acetylglucosamine kinase</fullName>
    </alternativeName>
</protein>
<evidence type="ECO:0000256" key="6">
    <source>
        <dbReference type="ARBA" id="ARBA00048178"/>
    </source>
</evidence>
<dbReference type="InterPro" id="IPR010488">
    <property type="entry name" value="Zeta_toxin_domain"/>
</dbReference>
<evidence type="ECO:0000313" key="9">
    <source>
        <dbReference type="Proteomes" id="UP001596170"/>
    </source>
</evidence>
<evidence type="ECO:0000259" key="7">
    <source>
        <dbReference type="Pfam" id="PF06414"/>
    </source>
</evidence>
<dbReference type="RefSeq" id="WP_377733025.1">
    <property type="nucleotide sequence ID" value="NZ_JBHSRI010000005.1"/>
</dbReference>
<comment type="similarity">
    <text evidence="1">Belongs to the zeta toxin family.</text>
</comment>
<dbReference type="EC" id="2.7.1.176" evidence="2"/>
<dbReference type="EMBL" id="JBHSRI010000005">
    <property type="protein sequence ID" value="MFC6038925.1"/>
    <property type="molecule type" value="Genomic_DNA"/>
</dbReference>
<accession>A0ABW1L5Q0</accession>
<keyword evidence="3" id="KW-0547">Nucleotide-binding</keyword>
<comment type="caution">
    <text evidence="8">The sequence shown here is derived from an EMBL/GenBank/DDBJ whole genome shotgun (WGS) entry which is preliminary data.</text>
</comment>
<keyword evidence="9" id="KW-1185">Reference proteome</keyword>
<gene>
    <name evidence="8" type="ORF">ACFPYN_05590</name>
</gene>